<sequence>MRELRKRKKPSTIFKLENIIVCSFQDTPAVNGTGCLIEAHLLNYSGNLYGKTVTLAFLNFIFIRQKTPSSSA</sequence>
<organism evidence="9 10">
    <name type="scientific">Metabacillus lacus</name>
    <dbReference type="NCBI Taxonomy" id="1983721"/>
    <lineage>
        <taxon>Bacteria</taxon>
        <taxon>Bacillati</taxon>
        <taxon>Bacillota</taxon>
        <taxon>Bacilli</taxon>
        <taxon>Bacillales</taxon>
        <taxon>Bacillaceae</taxon>
        <taxon>Metabacillus</taxon>
    </lineage>
</organism>
<evidence type="ECO:0000313" key="10">
    <source>
        <dbReference type="Proteomes" id="UP000448867"/>
    </source>
</evidence>
<reference evidence="9 10" key="1">
    <citation type="submission" date="2019-11" db="EMBL/GenBank/DDBJ databases">
        <title>Bacillus lacus genome.</title>
        <authorList>
            <person name="Allen C.J."/>
            <person name="Newman J.D."/>
        </authorList>
    </citation>
    <scope>NUCLEOTIDE SEQUENCE [LARGE SCALE GENOMIC DNA]</scope>
    <source>
        <strain evidence="9 10">KCTC 33946</strain>
    </source>
</reference>
<dbReference type="Pfam" id="PF01687">
    <property type="entry name" value="Flavokinase"/>
    <property type="match status" value="1"/>
</dbReference>
<evidence type="ECO:0000256" key="4">
    <source>
        <dbReference type="ARBA" id="ARBA00022679"/>
    </source>
</evidence>
<evidence type="ECO:0000256" key="7">
    <source>
        <dbReference type="ARBA" id="ARBA00047880"/>
    </source>
</evidence>
<comment type="catalytic activity">
    <reaction evidence="7">
        <text>riboflavin + ATP = FMN + ADP + H(+)</text>
        <dbReference type="Rhea" id="RHEA:14357"/>
        <dbReference type="ChEBI" id="CHEBI:15378"/>
        <dbReference type="ChEBI" id="CHEBI:30616"/>
        <dbReference type="ChEBI" id="CHEBI:57986"/>
        <dbReference type="ChEBI" id="CHEBI:58210"/>
        <dbReference type="ChEBI" id="CHEBI:456216"/>
        <dbReference type="EC" id="2.7.1.26"/>
    </reaction>
</comment>
<name>A0A7X2LZ11_9BACI</name>
<protein>
    <recommendedName>
        <fullName evidence="1">riboflavin kinase</fullName>
        <ecNumber evidence="1">2.7.1.26</ecNumber>
    </recommendedName>
</protein>
<evidence type="ECO:0000256" key="2">
    <source>
        <dbReference type="ARBA" id="ARBA00022630"/>
    </source>
</evidence>
<dbReference type="GO" id="GO:0009231">
    <property type="term" value="P:riboflavin biosynthetic process"/>
    <property type="evidence" value="ECO:0007669"/>
    <property type="project" value="InterPro"/>
</dbReference>
<dbReference type="EMBL" id="WKKI01000064">
    <property type="protein sequence ID" value="MRX74150.1"/>
    <property type="molecule type" value="Genomic_DNA"/>
</dbReference>
<dbReference type="RefSeq" id="WP_425481242.1">
    <property type="nucleotide sequence ID" value="NZ_WKKI01000064.1"/>
</dbReference>
<dbReference type="Proteomes" id="UP000448867">
    <property type="component" value="Unassembled WGS sequence"/>
</dbReference>
<keyword evidence="5" id="KW-0547">Nucleotide-binding</keyword>
<evidence type="ECO:0000313" key="9">
    <source>
        <dbReference type="EMBL" id="MRX74150.1"/>
    </source>
</evidence>
<dbReference type="InterPro" id="IPR023465">
    <property type="entry name" value="Riboflavin_kinase_dom_sf"/>
</dbReference>
<dbReference type="AlphaFoldDB" id="A0A7X2LZ11"/>
<comment type="caution">
    <text evidence="9">The sequence shown here is derived from an EMBL/GenBank/DDBJ whole genome shotgun (WGS) entry which is preliminary data.</text>
</comment>
<gene>
    <name evidence="9" type="ORF">GJU40_18675</name>
</gene>
<dbReference type="InterPro" id="IPR015865">
    <property type="entry name" value="Riboflavin_kinase_bac/euk"/>
</dbReference>
<evidence type="ECO:0000256" key="1">
    <source>
        <dbReference type="ARBA" id="ARBA00012105"/>
    </source>
</evidence>
<keyword evidence="10" id="KW-1185">Reference proteome</keyword>
<keyword evidence="6" id="KW-0067">ATP-binding</keyword>
<proteinExistence type="predicted"/>
<dbReference type="GO" id="GO:0008531">
    <property type="term" value="F:riboflavin kinase activity"/>
    <property type="evidence" value="ECO:0007669"/>
    <property type="project" value="UniProtKB-EC"/>
</dbReference>
<evidence type="ECO:0000256" key="5">
    <source>
        <dbReference type="ARBA" id="ARBA00022741"/>
    </source>
</evidence>
<dbReference type="EC" id="2.7.1.26" evidence="1"/>
<evidence type="ECO:0000256" key="3">
    <source>
        <dbReference type="ARBA" id="ARBA00022643"/>
    </source>
</evidence>
<dbReference type="SUPFAM" id="SSF82114">
    <property type="entry name" value="Riboflavin kinase-like"/>
    <property type="match status" value="1"/>
</dbReference>
<feature type="domain" description="Riboflavin kinase" evidence="8">
    <location>
        <begin position="21"/>
        <end position="66"/>
    </location>
</feature>
<keyword evidence="3" id="KW-0288">FMN</keyword>
<keyword evidence="2" id="KW-0285">Flavoprotein</keyword>
<evidence type="ECO:0000259" key="8">
    <source>
        <dbReference type="Pfam" id="PF01687"/>
    </source>
</evidence>
<keyword evidence="4" id="KW-0808">Transferase</keyword>
<dbReference type="GO" id="GO:0005524">
    <property type="term" value="F:ATP binding"/>
    <property type="evidence" value="ECO:0007669"/>
    <property type="project" value="UniProtKB-KW"/>
</dbReference>
<accession>A0A7X2LZ11</accession>
<evidence type="ECO:0000256" key="6">
    <source>
        <dbReference type="ARBA" id="ARBA00022840"/>
    </source>
</evidence>